<dbReference type="Pfam" id="PF01425">
    <property type="entry name" value="Amidase"/>
    <property type="match status" value="1"/>
</dbReference>
<evidence type="ECO:0000313" key="7">
    <source>
        <dbReference type="EMBL" id="KAF2667159.1"/>
    </source>
</evidence>
<dbReference type="OrthoDB" id="6428749at2759"/>
<organism evidence="7 8">
    <name type="scientific">Microthyrium microscopicum</name>
    <dbReference type="NCBI Taxonomy" id="703497"/>
    <lineage>
        <taxon>Eukaryota</taxon>
        <taxon>Fungi</taxon>
        <taxon>Dikarya</taxon>
        <taxon>Ascomycota</taxon>
        <taxon>Pezizomycotina</taxon>
        <taxon>Dothideomycetes</taxon>
        <taxon>Dothideomycetes incertae sedis</taxon>
        <taxon>Microthyriales</taxon>
        <taxon>Microthyriaceae</taxon>
        <taxon>Microthyrium</taxon>
    </lineage>
</organism>
<evidence type="ECO:0000313" key="8">
    <source>
        <dbReference type="Proteomes" id="UP000799302"/>
    </source>
</evidence>
<evidence type="ECO:0000256" key="5">
    <source>
        <dbReference type="PIRSR" id="PIRSR001221-1"/>
    </source>
</evidence>
<dbReference type="AlphaFoldDB" id="A0A6A6U4D7"/>
<gene>
    <name evidence="7" type="ORF">BT63DRAFT_375830</name>
</gene>
<reference evidence="7" key="1">
    <citation type="journal article" date="2020" name="Stud. Mycol.">
        <title>101 Dothideomycetes genomes: a test case for predicting lifestyles and emergence of pathogens.</title>
        <authorList>
            <person name="Haridas S."/>
            <person name="Albert R."/>
            <person name="Binder M."/>
            <person name="Bloem J."/>
            <person name="Labutti K."/>
            <person name="Salamov A."/>
            <person name="Andreopoulos B."/>
            <person name="Baker S."/>
            <person name="Barry K."/>
            <person name="Bills G."/>
            <person name="Bluhm B."/>
            <person name="Cannon C."/>
            <person name="Castanera R."/>
            <person name="Culley D."/>
            <person name="Daum C."/>
            <person name="Ezra D."/>
            <person name="Gonzalez J."/>
            <person name="Henrissat B."/>
            <person name="Kuo A."/>
            <person name="Liang C."/>
            <person name="Lipzen A."/>
            <person name="Lutzoni F."/>
            <person name="Magnuson J."/>
            <person name="Mondo S."/>
            <person name="Nolan M."/>
            <person name="Ohm R."/>
            <person name="Pangilinan J."/>
            <person name="Park H.-J."/>
            <person name="Ramirez L."/>
            <person name="Alfaro M."/>
            <person name="Sun H."/>
            <person name="Tritt A."/>
            <person name="Yoshinaga Y."/>
            <person name="Zwiers L.-H."/>
            <person name="Turgeon B."/>
            <person name="Goodwin S."/>
            <person name="Spatafora J."/>
            <person name="Crous P."/>
            <person name="Grigoriev I."/>
        </authorList>
    </citation>
    <scope>NUCLEOTIDE SEQUENCE</scope>
    <source>
        <strain evidence="7">CBS 115976</strain>
    </source>
</reference>
<dbReference type="InterPro" id="IPR020556">
    <property type="entry name" value="Amidase_CS"/>
</dbReference>
<dbReference type="InterPro" id="IPR036928">
    <property type="entry name" value="AS_sf"/>
</dbReference>
<dbReference type="EMBL" id="MU004238">
    <property type="protein sequence ID" value="KAF2667159.1"/>
    <property type="molecule type" value="Genomic_DNA"/>
</dbReference>
<proteinExistence type="inferred from homology"/>
<dbReference type="Proteomes" id="UP000799302">
    <property type="component" value="Unassembled WGS sequence"/>
</dbReference>
<feature type="active site" description="Charge relay system" evidence="5">
    <location>
        <position position="218"/>
    </location>
</feature>
<comment type="similarity">
    <text evidence="2">Belongs to the amidase family.</text>
</comment>
<feature type="active site" description="Acyl-ester intermediate" evidence="5">
    <location>
        <position position="242"/>
    </location>
</feature>
<dbReference type="PANTHER" id="PTHR46072:SF7">
    <property type="entry name" value="AMIDASE"/>
    <property type="match status" value="1"/>
</dbReference>
<feature type="domain" description="Amidase" evidence="6">
    <location>
        <begin position="79"/>
        <end position="543"/>
    </location>
</feature>
<evidence type="ECO:0000259" key="6">
    <source>
        <dbReference type="Pfam" id="PF01425"/>
    </source>
</evidence>
<dbReference type="PANTHER" id="PTHR46072">
    <property type="entry name" value="AMIDASE-RELATED-RELATED"/>
    <property type="match status" value="1"/>
</dbReference>
<comment type="catalytic activity">
    <reaction evidence="1">
        <text>a monocarboxylic acid amide + H2O = a monocarboxylate + NH4(+)</text>
        <dbReference type="Rhea" id="RHEA:12020"/>
        <dbReference type="ChEBI" id="CHEBI:15377"/>
        <dbReference type="ChEBI" id="CHEBI:28938"/>
        <dbReference type="ChEBI" id="CHEBI:35757"/>
        <dbReference type="ChEBI" id="CHEBI:83628"/>
        <dbReference type="EC" id="3.5.1.4"/>
    </reaction>
</comment>
<evidence type="ECO:0000256" key="4">
    <source>
        <dbReference type="ARBA" id="ARBA00022801"/>
    </source>
</evidence>
<sequence>MPVELTWQELALGKKLAVLELIPLEWRLPQPIPTAKSQKDVTGAYVQQYLEDWEIEITESDAVRIVEQTSSGNWTVTKVVTAFCHRAALAHQLTNCLHEIFFDQAIADAKLLDEKFASGAGPVGPLYGLPVSFKDQFHVHGVETTMGYVGWIDTFEGIKGTGKEKTTESELVREIRLLGGVPFCKTSLPHTVMSMETWNHIVGSTLNPHNRLMSTGGSSGGEGALIAMRGSPIGFGTDIGGSIRIPAAFNGLFGIRPSFGRLPYVGAANSMPGQNTIPSVCGPLAPTARSIKLMMQAALTQEPWLHDPAVVEMPWREELAKLSTDQKLTFGLYSSDGDVNPLPPVKRAMEKMKALILEMGHEIIEWNPPSHARAYKLAFEAFTSDGGIDIHHHIGLSGETLQPRIEEFYGKKAVPAKTVDALHRINLDVAAYRKEYMDYWNSTSALTKTGKPVDAILAPVAPFPALEFGKSAIVAYTPWVNTLDYTAVVVPVTTTDSTIDKFETEYTPLNDSDRIVWEEYDPEASNGTPVAVQLVGRRLQEEKMIALAELFESALASK</sequence>
<feature type="active site" description="Charge relay system" evidence="5">
    <location>
        <position position="134"/>
    </location>
</feature>
<keyword evidence="8" id="KW-1185">Reference proteome</keyword>
<dbReference type="SUPFAM" id="SSF75304">
    <property type="entry name" value="Amidase signature (AS) enzymes"/>
    <property type="match status" value="1"/>
</dbReference>
<dbReference type="Gene3D" id="3.90.1300.10">
    <property type="entry name" value="Amidase signature (AS) domain"/>
    <property type="match status" value="1"/>
</dbReference>
<protein>
    <recommendedName>
        <fullName evidence="3">amidase</fullName>
        <ecNumber evidence="3">3.5.1.4</ecNumber>
    </recommendedName>
</protein>
<keyword evidence="4" id="KW-0378">Hydrolase</keyword>
<dbReference type="PROSITE" id="PS00571">
    <property type="entry name" value="AMIDASES"/>
    <property type="match status" value="1"/>
</dbReference>
<evidence type="ECO:0000256" key="2">
    <source>
        <dbReference type="ARBA" id="ARBA00009199"/>
    </source>
</evidence>
<evidence type="ECO:0000256" key="1">
    <source>
        <dbReference type="ARBA" id="ARBA00001311"/>
    </source>
</evidence>
<dbReference type="GO" id="GO:0004040">
    <property type="term" value="F:amidase activity"/>
    <property type="evidence" value="ECO:0007669"/>
    <property type="project" value="UniProtKB-EC"/>
</dbReference>
<dbReference type="EC" id="3.5.1.4" evidence="3"/>
<evidence type="ECO:0000256" key="3">
    <source>
        <dbReference type="ARBA" id="ARBA00012922"/>
    </source>
</evidence>
<name>A0A6A6U4D7_9PEZI</name>
<dbReference type="PIRSF" id="PIRSF001221">
    <property type="entry name" value="Amidase_fungi"/>
    <property type="match status" value="1"/>
</dbReference>
<accession>A0A6A6U4D7</accession>
<dbReference type="InterPro" id="IPR023631">
    <property type="entry name" value="Amidase_dom"/>
</dbReference>